<dbReference type="EMBL" id="JACEIQ010000002">
    <property type="protein sequence ID" value="MBA4493369.1"/>
    <property type="molecule type" value="Genomic_DNA"/>
</dbReference>
<dbReference type="Proteomes" id="UP000535491">
    <property type="component" value="Unassembled WGS sequence"/>
</dbReference>
<sequence>MQIERIGKDHPDLQTLQHDSRWEMETAYTLPLIKAGAGVYVRNVQTDVQLLRAGGHLLPITINVSEYDNSYVCSPYSACIRYTLEELYLLRSRLLQKGLSMVIGAIAPLLKKAMIDQNVHLNNWLLSTNLYEPIEREVLQEITNRLTEEFSDYALIFRSLNNVTNAEMINDLLCLDYLMVPSRQVYFFDGRAPDYLRKKNNVWDRKLLEKAPFAIVEHDEIQANDYPRIKELYDLLYIEKYSSINPQFTTAYFENAHKQKLIQMKGLRDGNGVLQGIVGCFIRGDVITVPLVGYNTALPQQTGLYRMLISMVLQEAAERSQLLHLSSGAAHFKRLRGGKPAIEYSAVYVRHLPAARKIVWTFFSSLLHKVGVPIMRKYQL</sequence>
<comment type="caution">
    <text evidence="1">The sequence shown here is derived from an EMBL/GenBank/DDBJ whole genome shotgun (WGS) entry which is preliminary data.</text>
</comment>
<evidence type="ECO:0000313" key="2">
    <source>
        <dbReference type="Proteomes" id="UP000535491"/>
    </source>
</evidence>
<dbReference type="RefSeq" id="WP_181750607.1">
    <property type="nucleotide sequence ID" value="NZ_JACEIQ010000002.1"/>
</dbReference>
<evidence type="ECO:0000313" key="1">
    <source>
        <dbReference type="EMBL" id="MBA4493369.1"/>
    </source>
</evidence>
<organism evidence="1 2">
    <name type="scientific">Paenactinomyces guangxiensis</name>
    <dbReference type="NCBI Taxonomy" id="1490290"/>
    <lineage>
        <taxon>Bacteria</taxon>
        <taxon>Bacillati</taxon>
        <taxon>Bacillota</taxon>
        <taxon>Bacilli</taxon>
        <taxon>Bacillales</taxon>
        <taxon>Thermoactinomycetaceae</taxon>
        <taxon>Paenactinomyces</taxon>
    </lineage>
</organism>
<keyword evidence="2" id="KW-1185">Reference proteome</keyword>
<dbReference type="GO" id="GO:0016740">
    <property type="term" value="F:transferase activity"/>
    <property type="evidence" value="ECO:0007669"/>
    <property type="project" value="UniProtKB-KW"/>
</dbReference>
<keyword evidence="1" id="KW-0808">Transferase</keyword>
<gene>
    <name evidence="1" type="ORF">H1191_03485</name>
</gene>
<reference evidence="1 2" key="1">
    <citation type="submission" date="2020-07" db="EMBL/GenBank/DDBJ databases">
        <authorList>
            <person name="Feng H."/>
        </authorList>
    </citation>
    <scope>NUCLEOTIDE SEQUENCE [LARGE SCALE GENOMIC DNA]</scope>
    <source>
        <strain evidence="2">s-10</strain>
    </source>
</reference>
<name>A0A7W2A7Q1_9BACL</name>
<dbReference type="AlphaFoldDB" id="A0A7W2A7Q1"/>
<accession>A0A7W2A7Q1</accession>
<protein>
    <submittedName>
        <fullName evidence="1">GNAT family N-acetyltransferase</fullName>
    </submittedName>
</protein>
<proteinExistence type="predicted"/>